<evidence type="ECO:0000256" key="1">
    <source>
        <dbReference type="SAM" id="Phobius"/>
    </source>
</evidence>
<protein>
    <submittedName>
        <fullName evidence="2">Uncharacterized protein</fullName>
    </submittedName>
</protein>
<keyword evidence="1" id="KW-0812">Transmembrane</keyword>
<feature type="transmembrane region" description="Helical" evidence="1">
    <location>
        <begin position="190"/>
        <end position="213"/>
    </location>
</feature>
<comment type="caution">
    <text evidence="2">The sequence shown here is derived from an EMBL/GenBank/DDBJ whole genome shotgun (WGS) entry which is preliminary data.</text>
</comment>
<sequence length="273" mass="29936">MADEAKSKGAVVPAAANLRLSIPGIQVSLPRTARALDRIVSVPFEGLAGYVEGKFGANVDAHIDAVEQVRKRKGQASKVDNPTIERLERIDNWIANAGKVDPTDPEMSAVWRGVLDEILNDSDDAKELIDVVRGAPRSDIRLFLWNFRRKGRSIFGLSRGDFLVPAKTLDDAEMGVAIERLIRSGLVRRAYSPGVPLLIAVIGLFSLLGVGWITDEALLATPIQSRAIVRLMLVTFGGLSVLLAGVAYSMKRPTRLGRRLIELYEEYRSSTFN</sequence>
<evidence type="ECO:0000313" key="2">
    <source>
        <dbReference type="EMBL" id="NVL07887.1"/>
    </source>
</evidence>
<dbReference type="RefSeq" id="WP_176531489.1">
    <property type="nucleotide sequence ID" value="NZ_CP088022.1"/>
</dbReference>
<keyword evidence="1" id="KW-0472">Membrane</keyword>
<dbReference type="AlphaFoldDB" id="A0A974AAY2"/>
<feature type="transmembrane region" description="Helical" evidence="1">
    <location>
        <begin position="228"/>
        <end position="250"/>
    </location>
</feature>
<keyword evidence="1" id="KW-1133">Transmembrane helix</keyword>
<proteinExistence type="predicted"/>
<name>A0A974AAY2_9BRAD</name>
<gene>
    <name evidence="2" type="ORF">HU230_19485</name>
</gene>
<dbReference type="EMBL" id="JABWSX010000001">
    <property type="protein sequence ID" value="NVL07887.1"/>
    <property type="molecule type" value="Genomic_DNA"/>
</dbReference>
<organism evidence="2">
    <name type="scientific">Bradyrhizobium quebecense</name>
    <dbReference type="NCBI Taxonomy" id="2748629"/>
    <lineage>
        <taxon>Bacteria</taxon>
        <taxon>Pseudomonadati</taxon>
        <taxon>Pseudomonadota</taxon>
        <taxon>Alphaproteobacteria</taxon>
        <taxon>Hyphomicrobiales</taxon>
        <taxon>Nitrobacteraceae</taxon>
        <taxon>Bradyrhizobium</taxon>
    </lineage>
</organism>
<reference evidence="2" key="1">
    <citation type="submission" date="2020-06" db="EMBL/GenBank/DDBJ databases">
        <title>Whole Genome Sequence of Bradyrhizobium sp. Strain 66S1MB.</title>
        <authorList>
            <person name="Bromfield E."/>
            <person name="Cloutier S."/>
        </authorList>
    </citation>
    <scope>NUCLEOTIDE SEQUENCE</scope>
    <source>
        <strain evidence="2">66S1MB</strain>
    </source>
</reference>
<accession>A0A974AAY2</accession>